<keyword evidence="2" id="KW-0804">Transcription</keyword>
<sequence length="617" mass="66291">MRNPDQFDAFYKDARSRLLLQTYALTGDLGASRSAVRDSFVVAWHHWRKITRQSDPETWARPHAWAHAQRRHTARIWHREKGLDPEVKATLDALGKLPVTQRKALLLNHLTNLPMGEMAREVGLPLDEAERTLQNAAAQFAVHRDVLTTGIQPLFEPLREHVEDTRWPRATIIRRAGAARRRTHTAVGAALAVAVLVVSGSLITDTAGVHPTLSRDGAGLTDATFDHRAPSADAPRAEVPQEAMLTADEVGSFAHSRHWKVTSTDDNTAGDGIVLPCQQERYADPKGTAALFRRFQAPGKGKAPGSTAGQEAEVSATEDRAKAAYDSALGWYAGCTDERAQLLSTRRVGQVGDEAMLFVLRDWDAPVTTTVVGVARTGVLTTTTLTSVPGDATPDFGASARMLATAVGGLCHLPGAGACAEDGPKLEVVAPLPVGQVQAMLGEVDLPPVNGIDKPWVGTEPRKAVSNAASTGCDQADFNSAGISNNVTRTFLVPGAKLADAFGLTETVGSLPERRARAFVEQVRTRLAACHDKNLGTDVTRIAQAATKGQDLTVWRVTTELSDKSKVDFFMGIARDGTSVAQVGFVPDGRATMPPATFVNLVRRALERLPELPAPKS</sequence>
<comment type="caution">
    <text evidence="2">The sequence shown here is derived from an EMBL/GenBank/DDBJ whole genome shotgun (WGS) entry which is preliminary data.</text>
</comment>
<accession>A0A7W3P860</accession>
<organism evidence="2 3">
    <name type="scientific">Nocardioides ginsengisegetis</name>
    <dbReference type="NCBI Taxonomy" id="661491"/>
    <lineage>
        <taxon>Bacteria</taxon>
        <taxon>Bacillati</taxon>
        <taxon>Actinomycetota</taxon>
        <taxon>Actinomycetes</taxon>
        <taxon>Propionibacteriales</taxon>
        <taxon>Nocardioidaceae</taxon>
        <taxon>Nocardioides</taxon>
    </lineage>
</organism>
<dbReference type="Proteomes" id="UP000580910">
    <property type="component" value="Unassembled WGS sequence"/>
</dbReference>
<keyword evidence="2" id="KW-0240">DNA-directed RNA polymerase</keyword>
<evidence type="ECO:0000313" key="2">
    <source>
        <dbReference type="EMBL" id="MBA8802215.1"/>
    </source>
</evidence>
<proteinExistence type="predicted"/>
<feature type="region of interest" description="Disordered" evidence="1">
    <location>
        <begin position="208"/>
        <end position="238"/>
    </location>
</feature>
<evidence type="ECO:0000313" key="3">
    <source>
        <dbReference type="Proteomes" id="UP000580910"/>
    </source>
</evidence>
<gene>
    <name evidence="2" type="ORF">FB382_000506</name>
</gene>
<evidence type="ECO:0000256" key="1">
    <source>
        <dbReference type="SAM" id="MobiDB-lite"/>
    </source>
</evidence>
<protein>
    <submittedName>
        <fullName evidence="2">DNA-directed RNA polymerase specialized sigma24 family protein</fullName>
    </submittedName>
</protein>
<dbReference type="AlphaFoldDB" id="A0A7W3P860"/>
<dbReference type="EMBL" id="JACGXA010000001">
    <property type="protein sequence ID" value="MBA8802215.1"/>
    <property type="molecule type" value="Genomic_DNA"/>
</dbReference>
<keyword evidence="3" id="KW-1185">Reference proteome</keyword>
<name>A0A7W3P860_9ACTN</name>
<reference evidence="2 3" key="1">
    <citation type="submission" date="2020-07" db="EMBL/GenBank/DDBJ databases">
        <title>Sequencing the genomes of 1000 actinobacteria strains.</title>
        <authorList>
            <person name="Klenk H.-P."/>
        </authorList>
    </citation>
    <scope>NUCLEOTIDE SEQUENCE [LARGE SCALE GENOMIC DNA]</scope>
    <source>
        <strain evidence="2 3">DSM 21349</strain>
    </source>
</reference>
<dbReference type="Gene3D" id="1.20.140.160">
    <property type="match status" value="1"/>
</dbReference>
<dbReference type="RefSeq" id="WP_182536522.1">
    <property type="nucleotide sequence ID" value="NZ_JACGXA010000001.1"/>
</dbReference>
<dbReference type="GO" id="GO:0000428">
    <property type="term" value="C:DNA-directed RNA polymerase complex"/>
    <property type="evidence" value="ECO:0007669"/>
    <property type="project" value="UniProtKB-KW"/>
</dbReference>